<evidence type="ECO:0000256" key="1">
    <source>
        <dbReference type="SAM" id="MobiDB-lite"/>
    </source>
</evidence>
<reference evidence="2 3" key="1">
    <citation type="journal article" date="2019" name="Sci. Rep.">
        <title>Orb-weaving spider Araneus ventricosus genome elucidates the spidroin gene catalogue.</title>
        <authorList>
            <person name="Kono N."/>
            <person name="Nakamura H."/>
            <person name="Ohtoshi R."/>
            <person name="Moran D.A.P."/>
            <person name="Shinohara A."/>
            <person name="Yoshida Y."/>
            <person name="Fujiwara M."/>
            <person name="Mori M."/>
            <person name="Tomita M."/>
            <person name="Arakawa K."/>
        </authorList>
    </citation>
    <scope>NUCLEOTIDE SEQUENCE [LARGE SCALE GENOMIC DNA]</scope>
</reference>
<dbReference type="EMBL" id="BGPR01000118">
    <property type="protein sequence ID" value="GBL96230.1"/>
    <property type="molecule type" value="Genomic_DNA"/>
</dbReference>
<evidence type="ECO:0000313" key="2">
    <source>
        <dbReference type="EMBL" id="GBL96230.1"/>
    </source>
</evidence>
<dbReference type="AlphaFoldDB" id="A0A4Y2BVL0"/>
<dbReference type="Proteomes" id="UP000499080">
    <property type="component" value="Unassembled WGS sequence"/>
</dbReference>
<proteinExistence type="predicted"/>
<gene>
    <name evidence="2" type="ORF">AVEN_118769_1</name>
</gene>
<name>A0A4Y2BVL0_ARAVE</name>
<feature type="region of interest" description="Disordered" evidence="1">
    <location>
        <begin position="1"/>
        <end position="22"/>
    </location>
</feature>
<evidence type="ECO:0000313" key="3">
    <source>
        <dbReference type="Proteomes" id="UP000499080"/>
    </source>
</evidence>
<organism evidence="2 3">
    <name type="scientific">Araneus ventricosus</name>
    <name type="common">Orbweaver spider</name>
    <name type="synonym">Epeira ventricosa</name>
    <dbReference type="NCBI Taxonomy" id="182803"/>
    <lineage>
        <taxon>Eukaryota</taxon>
        <taxon>Metazoa</taxon>
        <taxon>Ecdysozoa</taxon>
        <taxon>Arthropoda</taxon>
        <taxon>Chelicerata</taxon>
        <taxon>Arachnida</taxon>
        <taxon>Araneae</taxon>
        <taxon>Araneomorphae</taxon>
        <taxon>Entelegynae</taxon>
        <taxon>Araneoidea</taxon>
        <taxon>Araneidae</taxon>
        <taxon>Araneus</taxon>
    </lineage>
</organism>
<accession>A0A4Y2BVL0</accession>
<protein>
    <submittedName>
        <fullName evidence="2">Uncharacterized protein</fullName>
    </submittedName>
</protein>
<keyword evidence="3" id="KW-1185">Reference proteome</keyword>
<sequence length="82" mass="9344">MPHQHKYNPKAKTLSPGHSSLTRFRDQITADSGLDFNKITQHMWAYSTLNMRYWVKRPHIGLVRKSEQFGAGSISSSPSDRG</sequence>
<comment type="caution">
    <text evidence="2">The sequence shown here is derived from an EMBL/GenBank/DDBJ whole genome shotgun (WGS) entry which is preliminary data.</text>
</comment>